<feature type="domain" description="AB hydrolase-1" evidence="15">
    <location>
        <begin position="81"/>
        <end position="342"/>
    </location>
</feature>
<sequence>MATKKRKTTRRSARPAPASKQRNHARHAVLAKRKRPAKAKTAGLRTLYPAIKPNKSGMLRVSDTHEIYYEECGNPKGKPAVFVHGGPGAGCDNRARSFFDPDAYRIILFDQRGCGRSKPYASLEANTTWDLVEDMEKLRKHLGIEQWLIFGGSWGSTLGLAYSQTHPERVSEIVLRGIFTLSQFELRWFYFEGGASALFPDHWQNYVAAIPPAERGDMIKAFYKRLTSEDRDTRVKAARAWSIWEAATSYLHVNEDQLHKWGEEDFAVAVARIECHYFINRGFLETEDQLIRNVERIRHIPAVIVQGRYDVVCPMQTAWKLHQAWPEAEFHVVPDAGHSAFEPGNTHQLISATDRFRE</sequence>
<feature type="region of interest" description="Disordered" evidence="14">
    <location>
        <begin position="1"/>
        <end position="36"/>
    </location>
</feature>
<proteinExistence type="inferred from homology"/>
<comment type="caution">
    <text evidence="16">The sequence shown here is derived from an EMBL/GenBank/DDBJ whole genome shotgun (WGS) entry which is preliminary data.</text>
</comment>
<evidence type="ECO:0000256" key="9">
    <source>
        <dbReference type="ARBA" id="ARBA00022801"/>
    </source>
</evidence>
<evidence type="ECO:0000256" key="8">
    <source>
        <dbReference type="ARBA" id="ARBA00022670"/>
    </source>
</evidence>
<comment type="similarity">
    <text evidence="3 11 13">Belongs to the peptidase S33 family.</text>
</comment>
<keyword evidence="17" id="KW-1185">Reference proteome</keyword>
<organism evidence="16 17">
    <name type="scientific">Steroidobacter agaridevorans</name>
    <dbReference type="NCBI Taxonomy" id="2695856"/>
    <lineage>
        <taxon>Bacteria</taxon>
        <taxon>Pseudomonadati</taxon>
        <taxon>Pseudomonadota</taxon>
        <taxon>Gammaproteobacteria</taxon>
        <taxon>Steroidobacterales</taxon>
        <taxon>Steroidobacteraceae</taxon>
        <taxon>Steroidobacter</taxon>
    </lineage>
</organism>
<dbReference type="SUPFAM" id="SSF53474">
    <property type="entry name" value="alpha/beta-Hydrolases"/>
    <property type="match status" value="1"/>
</dbReference>
<dbReference type="EC" id="3.4.11.5" evidence="4 11"/>
<evidence type="ECO:0000256" key="14">
    <source>
        <dbReference type="SAM" id="MobiDB-lite"/>
    </source>
</evidence>
<evidence type="ECO:0000313" key="16">
    <source>
        <dbReference type="EMBL" id="GFE83156.1"/>
    </source>
</evidence>
<protein>
    <recommendedName>
        <fullName evidence="5 11">Proline iminopeptidase</fullName>
        <shortName evidence="11">PIP</shortName>
        <ecNumber evidence="4 11">3.4.11.5</ecNumber>
    </recommendedName>
    <alternativeName>
        <fullName evidence="10 11">Prolyl aminopeptidase</fullName>
    </alternativeName>
</protein>
<dbReference type="PRINTS" id="PR00793">
    <property type="entry name" value="PROAMNOPTASE"/>
</dbReference>
<evidence type="ECO:0000256" key="5">
    <source>
        <dbReference type="ARBA" id="ARBA00021843"/>
    </source>
</evidence>
<evidence type="ECO:0000256" key="4">
    <source>
        <dbReference type="ARBA" id="ARBA00012568"/>
    </source>
</evidence>
<evidence type="ECO:0000256" key="6">
    <source>
        <dbReference type="ARBA" id="ARBA00022438"/>
    </source>
</evidence>
<feature type="active site" evidence="12">
    <location>
        <position position="310"/>
    </location>
</feature>
<dbReference type="InterPro" id="IPR029058">
    <property type="entry name" value="AB_hydrolase_fold"/>
</dbReference>
<reference evidence="17" key="1">
    <citation type="submission" date="2020-01" db="EMBL/GenBank/DDBJ databases">
        <title>'Steroidobacter agaridevorans' sp. nov., agar-degrading bacteria isolated from rhizosphere soils.</title>
        <authorList>
            <person name="Ikenaga M."/>
            <person name="Kataoka M."/>
            <person name="Murouchi A."/>
            <person name="Katsuragi S."/>
            <person name="Sakai M."/>
        </authorList>
    </citation>
    <scope>NUCLEOTIDE SEQUENCE [LARGE SCALE GENOMIC DNA]</scope>
    <source>
        <strain evidence="17">YU21-B</strain>
    </source>
</reference>
<keyword evidence="7 11" id="KW-0963">Cytoplasm</keyword>
<evidence type="ECO:0000256" key="2">
    <source>
        <dbReference type="ARBA" id="ARBA00004496"/>
    </source>
</evidence>
<feature type="active site" description="Nucleophile" evidence="12">
    <location>
        <position position="153"/>
    </location>
</feature>
<evidence type="ECO:0000256" key="11">
    <source>
        <dbReference type="PIRNR" id="PIRNR006431"/>
    </source>
</evidence>
<evidence type="ECO:0000256" key="3">
    <source>
        <dbReference type="ARBA" id="ARBA00010088"/>
    </source>
</evidence>
<feature type="active site" description="Proton donor" evidence="12">
    <location>
        <position position="338"/>
    </location>
</feature>
<evidence type="ECO:0000256" key="12">
    <source>
        <dbReference type="PIRSR" id="PIRSR006431-1"/>
    </source>
</evidence>
<dbReference type="PANTHER" id="PTHR43722:SF1">
    <property type="entry name" value="PROLINE IMINOPEPTIDASE"/>
    <property type="match status" value="1"/>
</dbReference>
<dbReference type="RefSeq" id="WP_161814757.1">
    <property type="nucleotide sequence ID" value="NZ_BLJN01000005.1"/>
</dbReference>
<keyword evidence="9 11" id="KW-0378">Hydrolase</keyword>
<dbReference type="InterPro" id="IPR005944">
    <property type="entry name" value="Pro_iminopeptidase"/>
</dbReference>
<evidence type="ECO:0000256" key="10">
    <source>
        <dbReference type="ARBA" id="ARBA00029605"/>
    </source>
</evidence>
<dbReference type="PIRSF" id="PIRSF006431">
    <property type="entry name" value="Pept_S33"/>
    <property type="match status" value="1"/>
</dbReference>
<gene>
    <name evidence="16" type="primary">pip</name>
    <name evidence="16" type="ORF">GCM10011487_51560</name>
</gene>
<dbReference type="NCBIfam" id="TIGR01249">
    <property type="entry name" value="pro_imino_pep_1"/>
    <property type="match status" value="1"/>
</dbReference>
<dbReference type="PRINTS" id="PR00111">
    <property type="entry name" value="ABHYDROLASE"/>
</dbReference>
<dbReference type="EMBL" id="BLJN01000005">
    <property type="protein sequence ID" value="GFE83156.1"/>
    <property type="molecule type" value="Genomic_DNA"/>
</dbReference>
<feature type="compositionally biased region" description="Basic residues" evidence="14">
    <location>
        <begin position="1"/>
        <end position="13"/>
    </location>
</feature>
<comment type="subcellular location">
    <subcellularLocation>
        <location evidence="2 11">Cytoplasm</location>
    </subcellularLocation>
</comment>
<dbReference type="InterPro" id="IPR002410">
    <property type="entry name" value="Peptidase_S33"/>
</dbReference>
<evidence type="ECO:0000256" key="7">
    <source>
        <dbReference type="ARBA" id="ARBA00022490"/>
    </source>
</evidence>
<dbReference type="GO" id="GO:0005737">
    <property type="term" value="C:cytoplasm"/>
    <property type="evidence" value="ECO:0007669"/>
    <property type="project" value="UniProtKB-SubCell"/>
</dbReference>
<keyword evidence="8 11" id="KW-0645">Protease</keyword>
<keyword evidence="6 11" id="KW-0031">Aminopeptidase</keyword>
<accession>A0A829YKX0</accession>
<evidence type="ECO:0000256" key="13">
    <source>
        <dbReference type="RuleBase" id="RU003421"/>
    </source>
</evidence>
<dbReference type="GO" id="GO:0006508">
    <property type="term" value="P:proteolysis"/>
    <property type="evidence" value="ECO:0007669"/>
    <property type="project" value="UniProtKB-KW"/>
</dbReference>
<feature type="compositionally biased region" description="Basic residues" evidence="14">
    <location>
        <begin position="21"/>
        <end position="36"/>
    </location>
</feature>
<evidence type="ECO:0000313" key="17">
    <source>
        <dbReference type="Proteomes" id="UP000445000"/>
    </source>
</evidence>
<dbReference type="GO" id="GO:0004177">
    <property type="term" value="F:aminopeptidase activity"/>
    <property type="evidence" value="ECO:0007669"/>
    <property type="project" value="UniProtKB-UniRule"/>
</dbReference>
<evidence type="ECO:0000256" key="1">
    <source>
        <dbReference type="ARBA" id="ARBA00001585"/>
    </source>
</evidence>
<dbReference type="Pfam" id="PF00561">
    <property type="entry name" value="Abhydrolase_1"/>
    <property type="match status" value="1"/>
</dbReference>
<dbReference type="PANTHER" id="PTHR43722">
    <property type="entry name" value="PROLINE IMINOPEPTIDASE"/>
    <property type="match status" value="1"/>
</dbReference>
<dbReference type="InterPro" id="IPR000073">
    <property type="entry name" value="AB_hydrolase_1"/>
</dbReference>
<evidence type="ECO:0000259" key="15">
    <source>
        <dbReference type="Pfam" id="PF00561"/>
    </source>
</evidence>
<dbReference type="Gene3D" id="3.40.50.1820">
    <property type="entry name" value="alpha/beta hydrolase"/>
    <property type="match status" value="1"/>
</dbReference>
<name>A0A829YKX0_9GAMM</name>
<comment type="catalytic activity">
    <reaction evidence="1 11 13">
        <text>Release of N-terminal proline from a peptide.</text>
        <dbReference type="EC" id="3.4.11.5"/>
    </reaction>
</comment>
<dbReference type="AlphaFoldDB" id="A0A829YKX0"/>
<dbReference type="Proteomes" id="UP000445000">
    <property type="component" value="Unassembled WGS sequence"/>
</dbReference>